<dbReference type="InterPro" id="IPR035986">
    <property type="entry name" value="PKD_dom_sf"/>
</dbReference>
<feature type="region of interest" description="Disordered" evidence="2">
    <location>
        <begin position="157"/>
        <end position="177"/>
    </location>
</feature>
<accession>A0A4E0R4H6</accession>
<dbReference type="InterPro" id="IPR038765">
    <property type="entry name" value="Papain-like_cys_pep_sf"/>
</dbReference>
<dbReference type="Gene3D" id="3.10.620.30">
    <property type="match status" value="1"/>
</dbReference>
<dbReference type="InterPro" id="IPR002931">
    <property type="entry name" value="Transglutaminase-like"/>
</dbReference>
<dbReference type="Pfam" id="PF00801">
    <property type="entry name" value="PKD"/>
    <property type="match status" value="1"/>
</dbReference>
<dbReference type="EMBL" id="JSZA02000037">
    <property type="protein sequence ID" value="TGO03151.1"/>
    <property type="molecule type" value="Genomic_DNA"/>
</dbReference>
<dbReference type="InterPro" id="IPR013783">
    <property type="entry name" value="Ig-like_fold"/>
</dbReference>
<feature type="coiled-coil region" evidence="1">
    <location>
        <begin position="104"/>
        <end position="131"/>
    </location>
</feature>
<feature type="domain" description="PKD" evidence="3">
    <location>
        <begin position="952"/>
        <end position="1013"/>
    </location>
</feature>
<evidence type="ECO:0000256" key="1">
    <source>
        <dbReference type="SAM" id="Coils"/>
    </source>
</evidence>
<dbReference type="Pfam" id="PF01841">
    <property type="entry name" value="Transglut_core"/>
    <property type="match status" value="1"/>
</dbReference>
<evidence type="ECO:0000256" key="2">
    <source>
        <dbReference type="SAM" id="MobiDB-lite"/>
    </source>
</evidence>
<dbReference type="Gene3D" id="2.60.40.10">
    <property type="entry name" value="Immunoglobulins"/>
    <property type="match status" value="1"/>
</dbReference>
<dbReference type="PANTHER" id="PTHR33490">
    <property type="entry name" value="BLR5614 PROTEIN-RELATED"/>
    <property type="match status" value="1"/>
</dbReference>
<organism evidence="4 5">
    <name type="scientific">Candidatus Thiomargarita nelsonii</name>
    <dbReference type="NCBI Taxonomy" id="1003181"/>
    <lineage>
        <taxon>Bacteria</taxon>
        <taxon>Pseudomonadati</taxon>
        <taxon>Pseudomonadota</taxon>
        <taxon>Gammaproteobacteria</taxon>
        <taxon>Thiotrichales</taxon>
        <taxon>Thiotrichaceae</taxon>
        <taxon>Thiomargarita</taxon>
    </lineage>
</organism>
<name>A0A4E0R4H6_9GAMM</name>
<keyword evidence="1" id="KW-0175">Coiled coil</keyword>
<dbReference type="InterPro" id="IPR000601">
    <property type="entry name" value="PKD_dom"/>
</dbReference>
<keyword evidence="5" id="KW-1185">Reference proteome</keyword>
<dbReference type="PROSITE" id="PS50093">
    <property type="entry name" value="PKD"/>
    <property type="match status" value="1"/>
</dbReference>
<evidence type="ECO:0000313" key="4">
    <source>
        <dbReference type="EMBL" id="TGO03151.1"/>
    </source>
</evidence>
<dbReference type="SUPFAM" id="SSF49299">
    <property type="entry name" value="PKD domain"/>
    <property type="match status" value="1"/>
</dbReference>
<dbReference type="CDD" id="cd00146">
    <property type="entry name" value="PKD"/>
    <property type="match status" value="1"/>
</dbReference>
<gene>
    <name evidence="4" type="ORF">PN36_12145</name>
</gene>
<sequence>MRENHSPLMRITAAVILIITMLILEPRAVAAQGLHKGQAAQLDKIVETTLSEWQENFVSNSQQRRTLKISTQTLKQQVLTLDEHIEADFEAVAEHISHLPASIMQRHIETVARYRQERDTLLNNLDAIDAATDNEQRLTIIEETLNHLKPLQNQGKHTPFDPNHLPFNTPKGNVRPPIEDEKELKRRFPAKSVKVATTRLLPDMLAQAPDSTNLEPTPEVQITPEIEALALELEHNPVKIYNWVHDNIQFIPTYGSIRGSQMTLDSKSGNAFDTASLLIALLRASGIHARYAYGTVRIPINQAMNWLSGVSSAEAAMELLGQGGIPTAGLAQGGVIKFLKLEHIWVEAWVDFFPSRGARHKTGDSWVPMDASFKQHTFTPAINLAEQVPFDIEALREHILTTAQIDAQGGMTDIDLTYMQESLNAYEIELETYVKTNNIESEELLGSKAIIPANRSVLAASLPYTLIAIGSQFNEIPSHLTHRLTVKFYHSSLAQTLDDPTLSYTLSLPALNTQRLSVTYLPATAADAEALEEMRNSGLEKLPLYLFQVKPVLKLENTVLVEGSAIQMGQAQYYTTTFTDPHQIYTEKGQATAGDEIALVVNGNGISIDIVQKRSDTAAFGSAAAENLHQTGLRFWMEHDLFDSLAAQTYNVRVQRMPSIGTFLVPLTVEYAFGIPRSGYYKLRQVDVKRNVQTLMAPSDEIRFKFLSHIGMHGSYLEGSVLDQVFGRSNTPARSTSQILLEATEQNIPIYRINQDNLNEVLPLLSVSAEVKDDIRTAISAGLGAIVPQTEIVVGNWSGTGYILQDLITGAAAYLIEGGLNGGSHEGCIIDQTKLIRNLPVLKVRKDWLFKHFARDQAYWKAKLEQAKNLNNQTDVGYYTDLLDESARAFVAALIRWDIEFVLEGEGCFVAKAKKAGTDGYTTEEFYVRVERNAETGELTIPSVEFIGKGLTPCWGYEWDFGDETGTSTQNNPSYSYSYSETKKYTVSVTASCDKIPGSSTSEIEVYVTLVEMDVRETEPYEVNQIGPDDPRLNDEGGREDWLARNKLLVWHDANNENKITFEVVKLEKNSVFWVEIIGTGNGETNSLNPELPIFEKLTESSEDDSSKEYNLYIVEDNDDSDLLVRYGLDFDQSESLEENNQQGENEIFGEYEIYGISDEEYAESRNNFNGYLLSFLLSDITDYSLSHLSHALVYRVANGLFKEPWFFSKDYRPSHVKNNQPPTTVTKNAYEALTHKCGTELTVNDDGIRFVTIPRTDDDGNILTIDGRTLITFRLDPNGRKYPDAEAKLTVYYYDSSSDAAILVREYEEFQKQIKNLILGEQQLSYDDIKNQYDVTEGGIQELTFLLEGFFVNFTPYGKIGLGGVTIEGPNNEIHLWVEMQGSDLVISQVKVSLRLEDIFDYNYFKPGTADWTDASRSASMIQCGFEKAGSVSNAGEIGVVRIDVDGLIEIGTIIKSQPTP</sequence>
<protein>
    <recommendedName>
        <fullName evidence="3">PKD domain-containing protein</fullName>
    </recommendedName>
</protein>
<dbReference type="Proteomes" id="UP000030428">
    <property type="component" value="Unassembled WGS sequence"/>
</dbReference>
<reference evidence="4 5" key="1">
    <citation type="journal article" date="2016" name="Front. Microbiol.">
        <title>Single-Cell (Meta-)Genomics of a Dimorphic Candidatus Thiomargarita nelsonii Reveals Genomic Plasticity.</title>
        <authorList>
            <person name="Flood B.E."/>
            <person name="Fliss P."/>
            <person name="Jones D.S."/>
            <person name="Dick G.J."/>
            <person name="Jain S."/>
            <person name="Kaster A.K."/>
            <person name="Winkel M."/>
            <person name="Mussmann M."/>
            <person name="Bailey J."/>
        </authorList>
    </citation>
    <scope>NUCLEOTIDE SEQUENCE [LARGE SCALE GENOMIC DNA]</scope>
    <source>
        <strain evidence="4">Hydrate Ridge</strain>
    </source>
</reference>
<evidence type="ECO:0000259" key="3">
    <source>
        <dbReference type="PROSITE" id="PS50093"/>
    </source>
</evidence>
<dbReference type="PANTHER" id="PTHR33490:SF3">
    <property type="entry name" value="CONSERVED INTEGRAL MEMBRANE PROTEIN"/>
    <property type="match status" value="1"/>
</dbReference>
<dbReference type="SUPFAM" id="SSF54001">
    <property type="entry name" value="Cysteine proteinases"/>
    <property type="match status" value="1"/>
</dbReference>
<proteinExistence type="predicted"/>
<comment type="caution">
    <text evidence="4">The sequence shown here is derived from an EMBL/GenBank/DDBJ whole genome shotgun (WGS) entry which is preliminary data.</text>
</comment>
<evidence type="ECO:0000313" key="5">
    <source>
        <dbReference type="Proteomes" id="UP000030428"/>
    </source>
</evidence>